<proteinExistence type="predicted"/>
<protein>
    <submittedName>
        <fullName evidence="1">Uncharacterized protein</fullName>
    </submittedName>
</protein>
<dbReference type="RefSeq" id="WP_161157393.1">
    <property type="nucleotide sequence ID" value="NZ_WEKT01000040.1"/>
</dbReference>
<evidence type="ECO:0000313" key="2">
    <source>
        <dbReference type="Proteomes" id="UP000462621"/>
    </source>
</evidence>
<accession>A0A7X4RW21</accession>
<name>A0A7X4RW21_9VIBR</name>
<reference evidence="1 2" key="1">
    <citation type="submission" date="2019-10" db="EMBL/GenBank/DDBJ databases">
        <title>Vibrio sp. nov. isolated from a shrimp pond.</title>
        <authorList>
            <person name="Gomez-Gil B."/>
            <person name="Enciso-Ibarra J."/>
            <person name="Enciso-Ibarra K."/>
            <person name="Bolan-Mejia C."/>
        </authorList>
    </citation>
    <scope>NUCLEOTIDE SEQUENCE [LARGE SCALE GENOMIC DNA]</scope>
    <source>
        <strain evidence="1 2">CAIM 722</strain>
    </source>
</reference>
<dbReference type="AlphaFoldDB" id="A0A7X4RW21"/>
<dbReference type="EMBL" id="WEKT01000040">
    <property type="protein sequence ID" value="MZI94915.1"/>
    <property type="molecule type" value="Genomic_DNA"/>
</dbReference>
<keyword evidence="2" id="KW-1185">Reference proteome</keyword>
<dbReference type="Proteomes" id="UP000462621">
    <property type="component" value="Unassembled WGS sequence"/>
</dbReference>
<gene>
    <name evidence="1" type="ORF">F9817_17195</name>
</gene>
<evidence type="ECO:0000313" key="1">
    <source>
        <dbReference type="EMBL" id="MZI94915.1"/>
    </source>
</evidence>
<sequence length="290" mass="33212">MNEPLANGIVTLSGFSAVMNPVGVEFDGKTWVRRVLSSVFSNLEQPSYCIIIDRTASFKTLLIDQINQLTQFIVRLQQNAQQNKTADRYLQENTDYLIGLLVCHFGLDFLPHPHTDLNGLNINLEQLLTQVHSSAEQSQDKEWCERIQVVFRLSSGQESLKQYVLLPADNASQVIQRSLLTYQRYLGKVQHFCPVCNLMSQIHFLIESLDMKSGQKSVTDEQVRDTIEIIIAVIMIVSDSLPRFEQLDHAIRLTVNLDWIGQKVDELIAEDAFDYRAKHARFMAYLHNEN</sequence>
<comment type="caution">
    <text evidence="1">The sequence shown here is derived from an EMBL/GenBank/DDBJ whole genome shotgun (WGS) entry which is preliminary data.</text>
</comment>
<organism evidence="1 2">
    <name type="scientific">Vibrio eleionomae</name>
    <dbReference type="NCBI Taxonomy" id="2653505"/>
    <lineage>
        <taxon>Bacteria</taxon>
        <taxon>Pseudomonadati</taxon>
        <taxon>Pseudomonadota</taxon>
        <taxon>Gammaproteobacteria</taxon>
        <taxon>Vibrionales</taxon>
        <taxon>Vibrionaceae</taxon>
        <taxon>Vibrio</taxon>
    </lineage>
</organism>